<accession>A0A0F6R6S7</accession>
<keyword evidence="5" id="KW-1185">Reference proteome</keyword>
<evidence type="ECO:0000313" key="4">
    <source>
        <dbReference type="EMBL" id="AKE45304.1"/>
    </source>
</evidence>
<reference evidence="4 5" key="1">
    <citation type="journal article" date="2015" name="BMC Genomics">
        <title>Analysis of whole genome sequencing for the Escherichia coli O157:H7 typing phages.</title>
        <authorList>
            <person name="Cowley L.A."/>
            <person name="Beckett S.J."/>
            <person name="Chase-Topping M."/>
            <person name="Perry N."/>
            <person name="Dallman T.J."/>
            <person name="Gally D.L."/>
            <person name="Jenkins C."/>
        </authorList>
    </citation>
    <scope>NUCLEOTIDE SEQUENCE [LARGE SCALE GENOMIC DNA]</scope>
</reference>
<evidence type="ECO:0000256" key="1">
    <source>
        <dbReference type="ARBA" id="ARBA00008579"/>
    </source>
</evidence>
<dbReference type="Proteomes" id="UP000033800">
    <property type="component" value="Segment"/>
</dbReference>
<gene>
    <name evidence="4" type="ORF">ECTP3_00426</name>
</gene>
<sequence>MSLFYNMKLYHYYFDTKEFYKEENYKPLKGVGFPAHSTPKKPLDPKEGYAVIFDEREQEWVYVEDHRGKTVWTYDKQKIVIDTPGALQNVTTEEPGEFDIWTDDGWKEDEAYKRVVQRDKKIHELYKLFSVLSSLIDAEVASREEKRKFKELKKFFALLEKHEHLGGEFPKFPDLENKSIIKAIINIFK</sequence>
<dbReference type="InterPro" id="IPR003458">
    <property type="entry name" value="Phage_T4_Gp38_tail_assem"/>
</dbReference>
<evidence type="ECO:0000256" key="3">
    <source>
        <dbReference type="ARBA" id="ARBA00023138"/>
    </source>
</evidence>
<dbReference type="Pfam" id="PF02413">
    <property type="entry name" value="Caudo_TAP"/>
    <property type="match status" value="1"/>
</dbReference>
<keyword evidence="2" id="KW-1245">Viral tail assembly</keyword>
<keyword evidence="2" id="KW-1188">Viral release from host cell</keyword>
<organism evidence="4 5">
    <name type="scientific">Escherichia coli O157 typing phage 3</name>
    <dbReference type="NCBI Taxonomy" id="1508678"/>
    <lineage>
        <taxon>Viruses</taxon>
        <taxon>Duplodnaviria</taxon>
        <taxon>Heunggongvirae</taxon>
        <taxon>Uroviricota</taxon>
        <taxon>Caudoviricetes</taxon>
        <taxon>Pantevenvirales</taxon>
        <taxon>Straboviridae</taxon>
        <taxon>Tevenvirinae</taxon>
        <taxon>Mosigvirus</taxon>
        <taxon>Mosigvirus 0157tp3</taxon>
    </lineage>
</organism>
<comment type="similarity">
    <text evidence="1">Belongs to the tfa family.</text>
</comment>
<keyword evidence="3" id="KW-1246">Viral tail fiber assembly</keyword>
<proteinExistence type="inferred from homology"/>
<protein>
    <submittedName>
        <fullName evidence="4">Tail fiber assembly protein</fullName>
    </submittedName>
</protein>
<dbReference type="GO" id="GO:0098004">
    <property type="term" value="P:virus tail fiber assembly"/>
    <property type="evidence" value="ECO:0007669"/>
    <property type="project" value="UniProtKB-KW"/>
</dbReference>
<evidence type="ECO:0000313" key="5">
    <source>
        <dbReference type="Proteomes" id="UP000033800"/>
    </source>
</evidence>
<dbReference type="EMBL" id="KP869101">
    <property type="protein sequence ID" value="AKE45304.1"/>
    <property type="molecule type" value="Genomic_DNA"/>
</dbReference>
<evidence type="ECO:0000256" key="2">
    <source>
        <dbReference type="ARBA" id="ARBA00022465"/>
    </source>
</evidence>
<name>A0A0F6R6S7_9CAUD</name>